<dbReference type="Proteomes" id="UP000235672">
    <property type="component" value="Unassembled WGS sequence"/>
</dbReference>
<proteinExistence type="predicted"/>
<keyword evidence="2" id="KW-1185">Reference proteome</keyword>
<sequence>EDDSYSNSRRYFWAIRFIAEFIKTLNDSIEQWKLYREARVELFLEPKPEHFCDVENLGRSWYSVAAADKEASAACLELVGIKVMRDGLFNASAVIESRASTRFGENVKLITYMTILFCPWHIARYSAGVSTKPMDMQDWHRFPYL</sequence>
<feature type="non-terminal residue" evidence="1">
    <location>
        <position position="1"/>
    </location>
</feature>
<dbReference type="OrthoDB" id="426293at2759"/>
<evidence type="ECO:0000313" key="2">
    <source>
        <dbReference type="Proteomes" id="UP000235672"/>
    </source>
</evidence>
<accession>A0A2J6PXW9</accession>
<evidence type="ECO:0000313" key="1">
    <source>
        <dbReference type="EMBL" id="PMD18890.1"/>
    </source>
</evidence>
<dbReference type="AlphaFoldDB" id="A0A2J6PXW9"/>
<gene>
    <name evidence="1" type="ORF">NA56DRAFT_725724</name>
</gene>
<protein>
    <submittedName>
        <fullName evidence="1">Uncharacterized protein</fullName>
    </submittedName>
</protein>
<reference evidence="1 2" key="1">
    <citation type="submission" date="2016-05" db="EMBL/GenBank/DDBJ databases">
        <title>A degradative enzymes factory behind the ericoid mycorrhizal symbiosis.</title>
        <authorList>
            <consortium name="DOE Joint Genome Institute"/>
            <person name="Martino E."/>
            <person name="Morin E."/>
            <person name="Grelet G."/>
            <person name="Kuo A."/>
            <person name="Kohler A."/>
            <person name="Daghino S."/>
            <person name="Barry K."/>
            <person name="Choi C."/>
            <person name="Cichocki N."/>
            <person name="Clum A."/>
            <person name="Copeland A."/>
            <person name="Hainaut M."/>
            <person name="Haridas S."/>
            <person name="Labutti K."/>
            <person name="Lindquist E."/>
            <person name="Lipzen A."/>
            <person name="Khouja H.-R."/>
            <person name="Murat C."/>
            <person name="Ohm R."/>
            <person name="Olson A."/>
            <person name="Spatafora J."/>
            <person name="Veneault-Fourrey C."/>
            <person name="Henrissat B."/>
            <person name="Grigoriev I."/>
            <person name="Martin F."/>
            <person name="Perotto S."/>
        </authorList>
    </citation>
    <scope>NUCLEOTIDE SEQUENCE [LARGE SCALE GENOMIC DNA]</scope>
    <source>
        <strain evidence="1 2">UAMH 7357</strain>
    </source>
</reference>
<name>A0A2J6PXW9_9HELO</name>
<dbReference type="EMBL" id="KZ613492">
    <property type="protein sequence ID" value="PMD18890.1"/>
    <property type="molecule type" value="Genomic_DNA"/>
</dbReference>
<dbReference type="STRING" id="1745343.A0A2J6PXW9"/>
<organism evidence="1 2">
    <name type="scientific">Hyaloscypha hepaticicola</name>
    <dbReference type="NCBI Taxonomy" id="2082293"/>
    <lineage>
        <taxon>Eukaryota</taxon>
        <taxon>Fungi</taxon>
        <taxon>Dikarya</taxon>
        <taxon>Ascomycota</taxon>
        <taxon>Pezizomycotina</taxon>
        <taxon>Leotiomycetes</taxon>
        <taxon>Helotiales</taxon>
        <taxon>Hyaloscyphaceae</taxon>
        <taxon>Hyaloscypha</taxon>
    </lineage>
</organism>